<accession>A0ACC2SSL6</accession>
<organism evidence="1 2">
    <name type="scientific">Entomophthora muscae</name>
    <dbReference type="NCBI Taxonomy" id="34485"/>
    <lineage>
        <taxon>Eukaryota</taxon>
        <taxon>Fungi</taxon>
        <taxon>Fungi incertae sedis</taxon>
        <taxon>Zoopagomycota</taxon>
        <taxon>Entomophthoromycotina</taxon>
        <taxon>Entomophthoromycetes</taxon>
        <taxon>Entomophthorales</taxon>
        <taxon>Entomophthoraceae</taxon>
        <taxon>Entomophthora</taxon>
    </lineage>
</organism>
<keyword evidence="2" id="KW-1185">Reference proteome</keyword>
<gene>
    <name evidence="1" type="ORF">DSO57_1020700</name>
</gene>
<evidence type="ECO:0000313" key="2">
    <source>
        <dbReference type="Proteomes" id="UP001165960"/>
    </source>
</evidence>
<comment type="caution">
    <text evidence="1">The sequence shown here is derived from an EMBL/GenBank/DDBJ whole genome shotgun (WGS) entry which is preliminary data.</text>
</comment>
<sequence>MVLLWIDLIYLVVALSGAVLNGLVLRECLIRRGRGWLDGMLGLIVGGSGAVGSVQLMAGIVVRWVSGAKLKSGGAWCRLSGIGFSGLGVVGLGYVGLLAVLRFYRVVHRNRDSGQAWAVLSVPMYGLLMGLFVVRCFTSRAMPFGDGLHCSPRHWGHDTGSKAFGCIVGGLALAGALAVLVFRYRLVQYRSTRTAAALYSLLILLVLAVALVPRFAYFLLESNKVTRSLVAEGLVNLAYFSLVVINAMLALDINNDLTLGLTKKNQISLNDD</sequence>
<dbReference type="EMBL" id="QTSX02004358">
    <property type="protein sequence ID" value="KAJ9065343.1"/>
    <property type="molecule type" value="Genomic_DNA"/>
</dbReference>
<evidence type="ECO:0000313" key="1">
    <source>
        <dbReference type="EMBL" id="KAJ9065343.1"/>
    </source>
</evidence>
<proteinExistence type="predicted"/>
<protein>
    <submittedName>
        <fullName evidence="1">Uncharacterized protein</fullName>
    </submittedName>
</protein>
<dbReference type="Proteomes" id="UP001165960">
    <property type="component" value="Unassembled WGS sequence"/>
</dbReference>
<reference evidence="1" key="1">
    <citation type="submission" date="2022-04" db="EMBL/GenBank/DDBJ databases">
        <title>Genome of the entomopathogenic fungus Entomophthora muscae.</title>
        <authorList>
            <person name="Elya C."/>
            <person name="Lovett B.R."/>
            <person name="Lee E."/>
            <person name="Macias A.M."/>
            <person name="Hajek A.E."/>
            <person name="De Bivort B.L."/>
            <person name="Kasson M.T."/>
            <person name="De Fine Licht H.H."/>
            <person name="Stajich J.E."/>
        </authorList>
    </citation>
    <scope>NUCLEOTIDE SEQUENCE</scope>
    <source>
        <strain evidence="1">Berkeley</strain>
    </source>
</reference>
<name>A0ACC2SSL6_9FUNG</name>